<proteinExistence type="predicted"/>
<name>A0A0C9ZR30_9AGAM</name>
<reference evidence="1 2" key="1">
    <citation type="submission" date="2014-04" db="EMBL/GenBank/DDBJ databases">
        <authorList>
            <consortium name="DOE Joint Genome Institute"/>
            <person name="Kuo A."/>
            <person name="Ruytinx J."/>
            <person name="Rineau F."/>
            <person name="Colpaert J."/>
            <person name="Kohler A."/>
            <person name="Nagy L.G."/>
            <person name="Floudas D."/>
            <person name="Copeland A."/>
            <person name="Barry K.W."/>
            <person name="Cichocki N."/>
            <person name="Veneault-Fourrey C."/>
            <person name="LaButti K."/>
            <person name="Lindquist E.A."/>
            <person name="Lipzen A."/>
            <person name="Lundell T."/>
            <person name="Morin E."/>
            <person name="Murat C."/>
            <person name="Sun H."/>
            <person name="Tunlid A."/>
            <person name="Henrissat B."/>
            <person name="Grigoriev I.V."/>
            <person name="Hibbett D.S."/>
            <person name="Martin F."/>
            <person name="Nordberg H.P."/>
            <person name="Cantor M.N."/>
            <person name="Hua S.X."/>
        </authorList>
    </citation>
    <scope>NUCLEOTIDE SEQUENCE [LARGE SCALE GENOMIC DNA]</scope>
    <source>
        <strain evidence="1 2">UH-Slu-Lm8-n1</strain>
    </source>
</reference>
<sequence>MMPRHQMARIRDITPRRLPTVHILYRYHNLGPLSGATILCLPSYTNGGKHDRHVSPSLEYAIVCPSKLRHQLPSISASKKPSQTFGTSINSTSTMSHATSNQGAAIIAF</sequence>
<accession>A0A0C9ZR30</accession>
<evidence type="ECO:0000313" key="1">
    <source>
        <dbReference type="EMBL" id="KIK40190.1"/>
    </source>
</evidence>
<keyword evidence="2" id="KW-1185">Reference proteome</keyword>
<dbReference type="EMBL" id="KN835312">
    <property type="protein sequence ID" value="KIK40190.1"/>
    <property type="molecule type" value="Genomic_DNA"/>
</dbReference>
<organism evidence="1 2">
    <name type="scientific">Suillus luteus UH-Slu-Lm8-n1</name>
    <dbReference type="NCBI Taxonomy" id="930992"/>
    <lineage>
        <taxon>Eukaryota</taxon>
        <taxon>Fungi</taxon>
        <taxon>Dikarya</taxon>
        <taxon>Basidiomycota</taxon>
        <taxon>Agaricomycotina</taxon>
        <taxon>Agaricomycetes</taxon>
        <taxon>Agaricomycetidae</taxon>
        <taxon>Boletales</taxon>
        <taxon>Suillineae</taxon>
        <taxon>Suillaceae</taxon>
        <taxon>Suillus</taxon>
    </lineage>
</organism>
<dbReference type="AlphaFoldDB" id="A0A0C9ZR30"/>
<dbReference type="InParanoid" id="A0A0C9ZR30"/>
<protein>
    <submittedName>
        <fullName evidence="1">Uncharacterized protein</fullName>
    </submittedName>
</protein>
<dbReference type="HOGENOM" id="CLU_2185678_0_0_1"/>
<reference evidence="2" key="2">
    <citation type="submission" date="2015-01" db="EMBL/GenBank/DDBJ databases">
        <title>Evolutionary Origins and Diversification of the Mycorrhizal Mutualists.</title>
        <authorList>
            <consortium name="DOE Joint Genome Institute"/>
            <consortium name="Mycorrhizal Genomics Consortium"/>
            <person name="Kohler A."/>
            <person name="Kuo A."/>
            <person name="Nagy L.G."/>
            <person name="Floudas D."/>
            <person name="Copeland A."/>
            <person name="Barry K.W."/>
            <person name="Cichocki N."/>
            <person name="Veneault-Fourrey C."/>
            <person name="LaButti K."/>
            <person name="Lindquist E.A."/>
            <person name="Lipzen A."/>
            <person name="Lundell T."/>
            <person name="Morin E."/>
            <person name="Murat C."/>
            <person name="Riley R."/>
            <person name="Ohm R."/>
            <person name="Sun H."/>
            <person name="Tunlid A."/>
            <person name="Henrissat B."/>
            <person name="Grigoriev I.V."/>
            <person name="Hibbett D.S."/>
            <person name="Martin F."/>
        </authorList>
    </citation>
    <scope>NUCLEOTIDE SEQUENCE [LARGE SCALE GENOMIC DNA]</scope>
    <source>
        <strain evidence="2">UH-Slu-Lm8-n1</strain>
    </source>
</reference>
<dbReference type="Proteomes" id="UP000054485">
    <property type="component" value="Unassembled WGS sequence"/>
</dbReference>
<gene>
    <name evidence="1" type="ORF">CY34DRAFT_283506</name>
</gene>
<evidence type="ECO:0000313" key="2">
    <source>
        <dbReference type="Proteomes" id="UP000054485"/>
    </source>
</evidence>